<evidence type="ECO:0000313" key="4">
    <source>
        <dbReference type="Proteomes" id="UP001318860"/>
    </source>
</evidence>
<proteinExistence type="predicted"/>
<dbReference type="PANTHER" id="PTHR33127:SF5">
    <property type="entry name" value="TRANSMEMBRANE PROTEIN"/>
    <property type="match status" value="1"/>
</dbReference>
<gene>
    <name evidence="3" type="ORF">DH2020_047488</name>
</gene>
<dbReference type="Proteomes" id="UP001318860">
    <property type="component" value="Unassembled WGS sequence"/>
</dbReference>
<keyword evidence="4" id="KW-1185">Reference proteome</keyword>
<feature type="chain" id="PRO_5046893886" description="KIB1-4 beta-propeller domain-containing protein" evidence="1">
    <location>
        <begin position="20"/>
        <end position="241"/>
    </location>
</feature>
<sequence length="241" mass="28664">MQNWFWLVCFFHPPTSLNCTIFGIQTPRRWHNVVNICILKRGADKWESNEYRIKTKFRVSYGAPVLHREQVYFLDVKGNVATFDISKSRLIVNSRCLRRRRRLGDKIKEHYLFKIKGEEQTLFAVFVLHDERKVNMFRLLEPEMKWELVEDIGDKVLYLSLWLSFGDTAHLKSMANRIYFPKFHGDTAIFYSLCTRKYHSLDNNYSDDNSYGLKRLDFAAWIMPAPIPQLPTELLTWSLED</sequence>
<keyword evidence="1" id="KW-0732">Signal</keyword>
<organism evidence="3 4">
    <name type="scientific">Rehmannia glutinosa</name>
    <name type="common">Chinese foxglove</name>
    <dbReference type="NCBI Taxonomy" id="99300"/>
    <lineage>
        <taxon>Eukaryota</taxon>
        <taxon>Viridiplantae</taxon>
        <taxon>Streptophyta</taxon>
        <taxon>Embryophyta</taxon>
        <taxon>Tracheophyta</taxon>
        <taxon>Spermatophyta</taxon>
        <taxon>Magnoliopsida</taxon>
        <taxon>eudicotyledons</taxon>
        <taxon>Gunneridae</taxon>
        <taxon>Pentapetalae</taxon>
        <taxon>asterids</taxon>
        <taxon>lamiids</taxon>
        <taxon>Lamiales</taxon>
        <taxon>Orobanchaceae</taxon>
        <taxon>Rehmannieae</taxon>
        <taxon>Rehmannia</taxon>
    </lineage>
</organism>
<accession>A0ABR0U897</accession>
<dbReference type="PANTHER" id="PTHR33127">
    <property type="entry name" value="TRANSMEMBRANE PROTEIN"/>
    <property type="match status" value="1"/>
</dbReference>
<dbReference type="Pfam" id="PF03478">
    <property type="entry name" value="Beta-prop_KIB1-4"/>
    <property type="match status" value="1"/>
</dbReference>
<evidence type="ECO:0000313" key="3">
    <source>
        <dbReference type="EMBL" id="KAK6118762.1"/>
    </source>
</evidence>
<reference evidence="3 4" key="1">
    <citation type="journal article" date="2021" name="Comput. Struct. Biotechnol. J.">
        <title>De novo genome assembly of the potent medicinal plant Rehmannia glutinosa using nanopore technology.</title>
        <authorList>
            <person name="Ma L."/>
            <person name="Dong C."/>
            <person name="Song C."/>
            <person name="Wang X."/>
            <person name="Zheng X."/>
            <person name="Niu Y."/>
            <person name="Chen S."/>
            <person name="Feng W."/>
        </authorList>
    </citation>
    <scope>NUCLEOTIDE SEQUENCE [LARGE SCALE GENOMIC DNA]</scope>
    <source>
        <strain evidence="3">DH-2019</strain>
    </source>
</reference>
<dbReference type="InterPro" id="IPR005174">
    <property type="entry name" value="KIB1-4_b-propeller"/>
</dbReference>
<feature type="domain" description="KIB1-4 beta-propeller" evidence="2">
    <location>
        <begin position="8"/>
        <end position="182"/>
    </location>
</feature>
<feature type="signal peptide" evidence="1">
    <location>
        <begin position="1"/>
        <end position="19"/>
    </location>
</feature>
<evidence type="ECO:0000259" key="2">
    <source>
        <dbReference type="Pfam" id="PF03478"/>
    </source>
</evidence>
<evidence type="ECO:0000256" key="1">
    <source>
        <dbReference type="SAM" id="SignalP"/>
    </source>
</evidence>
<dbReference type="EMBL" id="JABTTQ020003303">
    <property type="protein sequence ID" value="KAK6118762.1"/>
    <property type="molecule type" value="Genomic_DNA"/>
</dbReference>
<comment type="caution">
    <text evidence="3">The sequence shown here is derived from an EMBL/GenBank/DDBJ whole genome shotgun (WGS) entry which is preliminary data.</text>
</comment>
<name>A0ABR0U897_REHGL</name>
<protein>
    <recommendedName>
        <fullName evidence="2">KIB1-4 beta-propeller domain-containing protein</fullName>
    </recommendedName>
</protein>